<sequence length="234" mass="25384">MKAKKRFLSLALVLVMVLSFSATAFAAPAQTGTVSVSITYGNFTSDTAPGEDGILKSTNVYTGNGFTNANFYIGDFDLDIEYVQEWVDAGLQDMFYLPYDVPSPHDGEANALDAILVAFLENGIGYDNEIAAGWDAYPVAGDPGAYISNVYPQELNYYTPEKVTVEGVEYDVVNGIVTVDGVNYAVYAGTGWNIAITQGGVLKEIDAYATSFTLEDDMEIVFDVSPYVLLWQLS</sequence>
<evidence type="ECO:0000256" key="1">
    <source>
        <dbReference type="SAM" id="SignalP"/>
    </source>
</evidence>
<organism evidence="2 3">
    <name type="scientific">Sporobacter termitidis DSM 10068</name>
    <dbReference type="NCBI Taxonomy" id="1123282"/>
    <lineage>
        <taxon>Bacteria</taxon>
        <taxon>Bacillati</taxon>
        <taxon>Bacillota</taxon>
        <taxon>Clostridia</taxon>
        <taxon>Eubacteriales</taxon>
        <taxon>Oscillospiraceae</taxon>
        <taxon>Sporobacter</taxon>
    </lineage>
</organism>
<feature type="signal peptide" evidence="1">
    <location>
        <begin position="1"/>
        <end position="26"/>
    </location>
</feature>
<keyword evidence="3" id="KW-1185">Reference proteome</keyword>
<feature type="chain" id="PRO_5009915333" evidence="1">
    <location>
        <begin position="27"/>
        <end position="234"/>
    </location>
</feature>
<dbReference type="OrthoDB" id="9913320at2"/>
<dbReference type="EMBL" id="FQXV01000010">
    <property type="protein sequence ID" value="SHI14959.1"/>
    <property type="molecule type" value="Genomic_DNA"/>
</dbReference>
<evidence type="ECO:0000313" key="2">
    <source>
        <dbReference type="EMBL" id="SHI14959.1"/>
    </source>
</evidence>
<gene>
    <name evidence="2" type="ORF">SAMN02745823_02805</name>
</gene>
<protein>
    <submittedName>
        <fullName evidence="2">Uncharacterized protein</fullName>
    </submittedName>
</protein>
<name>A0A1M5YSN7_9FIRM</name>
<dbReference type="Proteomes" id="UP000183995">
    <property type="component" value="Unassembled WGS sequence"/>
</dbReference>
<evidence type="ECO:0000313" key="3">
    <source>
        <dbReference type="Proteomes" id="UP000183995"/>
    </source>
</evidence>
<reference evidence="2 3" key="1">
    <citation type="submission" date="2016-11" db="EMBL/GenBank/DDBJ databases">
        <authorList>
            <person name="Jaros S."/>
            <person name="Januszkiewicz K."/>
            <person name="Wedrychowicz H."/>
        </authorList>
    </citation>
    <scope>NUCLEOTIDE SEQUENCE [LARGE SCALE GENOMIC DNA]</scope>
    <source>
        <strain evidence="2 3">DSM 10068</strain>
    </source>
</reference>
<accession>A0A1M5YSN7</accession>
<dbReference type="RefSeq" id="WP_073080188.1">
    <property type="nucleotide sequence ID" value="NZ_FQXV01000010.1"/>
</dbReference>
<proteinExistence type="predicted"/>
<dbReference type="AlphaFoldDB" id="A0A1M5YSN7"/>
<keyword evidence="1" id="KW-0732">Signal</keyword>